<dbReference type="InterPro" id="IPR050879">
    <property type="entry name" value="Acyltransferase_3"/>
</dbReference>
<proteinExistence type="predicted"/>
<feature type="transmembrane region" description="Helical" evidence="1">
    <location>
        <begin position="239"/>
        <end position="258"/>
    </location>
</feature>
<keyword evidence="1" id="KW-0812">Transmembrane</keyword>
<dbReference type="InterPro" id="IPR002656">
    <property type="entry name" value="Acyl_transf_3_dom"/>
</dbReference>
<dbReference type="Proteomes" id="UP000681075">
    <property type="component" value="Unassembled WGS sequence"/>
</dbReference>
<feature type="domain" description="Acyltransferase 3" evidence="2">
    <location>
        <begin position="11"/>
        <end position="356"/>
    </location>
</feature>
<keyword evidence="3" id="KW-0012">Acyltransferase</keyword>
<feature type="transmembrane region" description="Helical" evidence="1">
    <location>
        <begin position="20"/>
        <end position="39"/>
    </location>
</feature>
<accession>A0A8S8XI71</accession>
<feature type="transmembrane region" description="Helical" evidence="1">
    <location>
        <begin position="338"/>
        <end position="362"/>
    </location>
</feature>
<dbReference type="PANTHER" id="PTHR23028">
    <property type="entry name" value="ACETYLTRANSFERASE"/>
    <property type="match status" value="1"/>
</dbReference>
<reference evidence="3" key="1">
    <citation type="submission" date="2021-02" db="EMBL/GenBank/DDBJ databases">
        <title>Genome sequence of Rhodospirillales sp. strain TMPK1 isolated from soil.</title>
        <authorList>
            <person name="Nakai R."/>
            <person name="Kusada H."/>
            <person name="Tamaki H."/>
        </authorList>
    </citation>
    <scope>NUCLEOTIDE SEQUENCE</scope>
    <source>
        <strain evidence="3">TMPK1</strain>
    </source>
</reference>
<keyword evidence="3" id="KW-0808">Transferase</keyword>
<name>A0A8S8XI71_9PROT</name>
<organism evidence="3 4">
    <name type="scientific">Roseiterribacter gracilis</name>
    <dbReference type="NCBI Taxonomy" id="2812848"/>
    <lineage>
        <taxon>Bacteria</taxon>
        <taxon>Pseudomonadati</taxon>
        <taxon>Pseudomonadota</taxon>
        <taxon>Alphaproteobacteria</taxon>
        <taxon>Rhodospirillales</taxon>
        <taxon>Roseiterribacteraceae</taxon>
        <taxon>Roseiterribacter</taxon>
    </lineage>
</organism>
<keyword evidence="4" id="KW-1185">Reference proteome</keyword>
<dbReference type="EMBL" id="BOPV01000001">
    <property type="protein sequence ID" value="GIL41731.1"/>
    <property type="molecule type" value="Genomic_DNA"/>
</dbReference>
<feature type="transmembrane region" description="Helical" evidence="1">
    <location>
        <begin position="270"/>
        <end position="291"/>
    </location>
</feature>
<feature type="transmembrane region" description="Helical" evidence="1">
    <location>
        <begin position="59"/>
        <end position="81"/>
    </location>
</feature>
<feature type="transmembrane region" description="Helical" evidence="1">
    <location>
        <begin position="196"/>
        <end position="219"/>
    </location>
</feature>
<feature type="transmembrane region" description="Helical" evidence="1">
    <location>
        <begin position="170"/>
        <end position="189"/>
    </location>
</feature>
<dbReference type="PANTHER" id="PTHR23028:SF134">
    <property type="entry name" value="PUTATIVE (AFU_ORTHOLOGUE AFUA_4G08520)-RELATED"/>
    <property type="match status" value="1"/>
</dbReference>
<comment type="caution">
    <text evidence="3">The sequence shown here is derived from an EMBL/GenBank/DDBJ whole genome shotgun (WGS) entry which is preliminary data.</text>
</comment>
<feature type="transmembrane region" description="Helical" evidence="1">
    <location>
        <begin position="102"/>
        <end position="120"/>
    </location>
</feature>
<protein>
    <submittedName>
        <fullName evidence="3">Acyltransferase</fullName>
    </submittedName>
</protein>
<evidence type="ECO:0000256" key="1">
    <source>
        <dbReference type="SAM" id="Phobius"/>
    </source>
</evidence>
<evidence type="ECO:0000313" key="4">
    <source>
        <dbReference type="Proteomes" id="UP000681075"/>
    </source>
</evidence>
<feature type="transmembrane region" description="Helical" evidence="1">
    <location>
        <begin position="311"/>
        <end position="331"/>
    </location>
</feature>
<sequence>MQSMDSSSRIDALDGLRGVAALCVVLGHTIAVAFPVIGWGPIPVGSLAAAQTAVWNSPLQIFCNGGPWVCVFFLLSGFVLTRAAERSRANLPTLGLRRYLRLTVPSFVACLFGLACLALFPTAGNDMRVATGHTFLAVTDGALDTNLLHFLRTTLLDLYRGRMVKFDPPLWTMQIEFFGSLGIYLLVRLIPARARIAVAVLSIPCCLYVAGQSVFYAAFPLGFLFERAWRAGQLRHMRWIWLLPLAVGVAFGGDWLLGPQTSLRERYGELTVANLIATISAIGLFLAVLLSARLQRLLTSRPGQFLGHNSFAIYLLHFPLLAGPFAAWWVVEATSGKIVGWSIASVFLATLFACATIFTRFVDQPLLAWLHRIVLFPRRT</sequence>
<dbReference type="Pfam" id="PF01757">
    <property type="entry name" value="Acyl_transf_3"/>
    <property type="match status" value="1"/>
</dbReference>
<keyword evidence="1" id="KW-0472">Membrane</keyword>
<dbReference type="AlphaFoldDB" id="A0A8S8XI71"/>
<evidence type="ECO:0000259" key="2">
    <source>
        <dbReference type="Pfam" id="PF01757"/>
    </source>
</evidence>
<keyword evidence="1" id="KW-1133">Transmembrane helix</keyword>
<dbReference type="RefSeq" id="WP_420245347.1">
    <property type="nucleotide sequence ID" value="NZ_BOPV01000001.1"/>
</dbReference>
<dbReference type="GO" id="GO:0016747">
    <property type="term" value="F:acyltransferase activity, transferring groups other than amino-acyl groups"/>
    <property type="evidence" value="ECO:0007669"/>
    <property type="project" value="InterPro"/>
</dbReference>
<evidence type="ECO:0000313" key="3">
    <source>
        <dbReference type="EMBL" id="GIL41731.1"/>
    </source>
</evidence>
<gene>
    <name evidence="3" type="ORF">TMPK1_39680</name>
</gene>